<keyword evidence="1" id="KW-1133">Transmembrane helix</keyword>
<evidence type="ECO:0000313" key="3">
    <source>
        <dbReference type="EMBL" id="TWP29446.1"/>
    </source>
</evidence>
<keyword evidence="4" id="KW-1185">Reference proteome</keyword>
<sequence length="332" mass="36567">MIQVKIKKEFKAGVIVIVTLLCFWWLFQFLKGKDVFSSQKIYYVKYNKLEGLSKSKSVYINGLKVGMVESIESIPTKNNNISFVVGLSIDKEFSFSKNSVAEIQNSLMSGAEIHLELSEDGPIAQPGDTLKGIIIPGIMDVAGNELKPLSKNVNSVLLRLDSTLTATNKLLSNRNINTVEASLDNLNRTIAQFNQLGKSMNSLVSQNSAALTTALTNVNTMLISTNKTVSQYGSLAEKINQSDFEKTIKNLESTLSNVNQLTAKINSGEGSLGKLMNDKQLYTNLENASKNLNLLLVDFRENPKRYVHFSVFGGGNKNKKNKKVDSTAQALN</sequence>
<keyword evidence="1" id="KW-0472">Membrane</keyword>
<dbReference type="PANTHER" id="PTHR33371">
    <property type="entry name" value="INTERMEMBRANE PHOSPHOLIPID TRANSPORT SYSTEM BINDING PROTEIN MLAD-RELATED"/>
    <property type="match status" value="1"/>
</dbReference>
<evidence type="ECO:0000259" key="2">
    <source>
        <dbReference type="Pfam" id="PF02470"/>
    </source>
</evidence>
<dbReference type="AlphaFoldDB" id="A0A563DGN3"/>
<reference evidence="3 4" key="1">
    <citation type="submission" date="2019-02" db="EMBL/GenBank/DDBJ databases">
        <title>Apibacter muscae sp. nov.: a novel member of the house fly microbiota.</title>
        <authorList>
            <person name="Park R."/>
        </authorList>
    </citation>
    <scope>NUCLEOTIDE SEQUENCE [LARGE SCALE GENOMIC DNA]</scope>
    <source>
        <strain evidence="3 4">AL1</strain>
    </source>
</reference>
<evidence type="ECO:0000256" key="1">
    <source>
        <dbReference type="SAM" id="Phobius"/>
    </source>
</evidence>
<accession>A0A563DGN3</accession>
<feature type="domain" description="Mce/MlaD" evidence="2">
    <location>
        <begin position="41"/>
        <end position="110"/>
    </location>
</feature>
<dbReference type="Proteomes" id="UP000319499">
    <property type="component" value="Unassembled WGS sequence"/>
</dbReference>
<comment type="caution">
    <text evidence="3">The sequence shown here is derived from an EMBL/GenBank/DDBJ whole genome shotgun (WGS) entry which is preliminary data.</text>
</comment>
<name>A0A563DGN3_9FLAO</name>
<organism evidence="3 4">
    <name type="scientific">Apibacter muscae</name>
    <dbReference type="NCBI Taxonomy" id="2509004"/>
    <lineage>
        <taxon>Bacteria</taxon>
        <taxon>Pseudomonadati</taxon>
        <taxon>Bacteroidota</taxon>
        <taxon>Flavobacteriia</taxon>
        <taxon>Flavobacteriales</taxon>
        <taxon>Weeksellaceae</taxon>
        <taxon>Apibacter</taxon>
    </lineage>
</organism>
<protein>
    <submittedName>
        <fullName evidence="3">MCE family protein</fullName>
    </submittedName>
</protein>
<feature type="transmembrane region" description="Helical" evidence="1">
    <location>
        <begin position="12"/>
        <end position="30"/>
    </location>
</feature>
<dbReference type="InterPro" id="IPR052336">
    <property type="entry name" value="MlaD_Phospholipid_Transporter"/>
</dbReference>
<dbReference type="OrthoDB" id="9769132at2"/>
<dbReference type="InterPro" id="IPR003399">
    <property type="entry name" value="Mce/MlaD"/>
</dbReference>
<dbReference type="Pfam" id="PF02470">
    <property type="entry name" value="MlaD"/>
    <property type="match status" value="1"/>
</dbReference>
<keyword evidence="1" id="KW-0812">Transmembrane</keyword>
<proteinExistence type="predicted"/>
<gene>
    <name evidence="3" type="ORF">ETU09_03100</name>
</gene>
<dbReference type="EMBL" id="SELH01000014">
    <property type="protein sequence ID" value="TWP29446.1"/>
    <property type="molecule type" value="Genomic_DNA"/>
</dbReference>
<dbReference type="PANTHER" id="PTHR33371:SF4">
    <property type="entry name" value="INTERMEMBRANE PHOSPHOLIPID TRANSPORT SYSTEM BINDING PROTEIN MLAD"/>
    <property type="match status" value="1"/>
</dbReference>
<evidence type="ECO:0000313" key="4">
    <source>
        <dbReference type="Proteomes" id="UP000319499"/>
    </source>
</evidence>